<reference evidence="9" key="1">
    <citation type="submission" date="2016-11" db="EMBL/GenBank/DDBJ databases">
        <authorList>
            <person name="Varghese N."/>
            <person name="Submissions S."/>
        </authorList>
    </citation>
    <scope>NUCLEOTIDE SEQUENCE [LARGE SCALE GENOMIC DNA]</scope>
    <source>
        <strain evidence="9">DSM 18569</strain>
    </source>
</reference>
<evidence type="ECO:0000256" key="1">
    <source>
        <dbReference type="ARBA" id="ARBA00004571"/>
    </source>
</evidence>
<proteinExistence type="inferred from homology"/>
<evidence type="ECO:0000256" key="6">
    <source>
        <dbReference type="ARBA" id="ARBA00023136"/>
    </source>
</evidence>
<evidence type="ECO:0000256" key="2">
    <source>
        <dbReference type="ARBA" id="ARBA00008163"/>
    </source>
</evidence>
<dbReference type="GO" id="GO:0015483">
    <property type="term" value="F:long-chain fatty acid transporting porin activity"/>
    <property type="evidence" value="ECO:0007669"/>
    <property type="project" value="TreeGrafter"/>
</dbReference>
<dbReference type="Proteomes" id="UP000183947">
    <property type="component" value="Unassembled WGS sequence"/>
</dbReference>
<evidence type="ECO:0000256" key="7">
    <source>
        <dbReference type="ARBA" id="ARBA00023237"/>
    </source>
</evidence>
<keyword evidence="7" id="KW-0998">Cell outer membrane</keyword>
<keyword evidence="3" id="KW-1134">Transmembrane beta strand</keyword>
<dbReference type="Pfam" id="PF03349">
    <property type="entry name" value="Toluene_X"/>
    <property type="match status" value="1"/>
</dbReference>
<dbReference type="PANTHER" id="PTHR35093">
    <property type="entry name" value="OUTER MEMBRANE PROTEIN NMB0088-RELATED"/>
    <property type="match status" value="1"/>
</dbReference>
<dbReference type="InterPro" id="IPR005017">
    <property type="entry name" value="OMPP1/FadL/TodX"/>
</dbReference>
<keyword evidence="6" id="KW-0472">Membrane</keyword>
<evidence type="ECO:0000256" key="4">
    <source>
        <dbReference type="ARBA" id="ARBA00022692"/>
    </source>
</evidence>
<dbReference type="EMBL" id="FRAS01000004">
    <property type="protein sequence ID" value="SHK61869.1"/>
    <property type="molecule type" value="Genomic_DNA"/>
</dbReference>
<organism evidence="8 9">
    <name type="scientific">Hymenobacter psychrotolerans DSM 18569</name>
    <dbReference type="NCBI Taxonomy" id="1121959"/>
    <lineage>
        <taxon>Bacteria</taxon>
        <taxon>Pseudomonadati</taxon>
        <taxon>Bacteroidota</taxon>
        <taxon>Cytophagia</taxon>
        <taxon>Cytophagales</taxon>
        <taxon>Hymenobacteraceae</taxon>
        <taxon>Hymenobacter</taxon>
    </lineage>
</organism>
<gene>
    <name evidence="8" type="ORF">SAMN02746009_01257</name>
</gene>
<dbReference type="PANTHER" id="PTHR35093:SF8">
    <property type="entry name" value="OUTER MEMBRANE PROTEIN NMB0088-RELATED"/>
    <property type="match status" value="1"/>
</dbReference>
<evidence type="ECO:0000313" key="9">
    <source>
        <dbReference type="Proteomes" id="UP000183947"/>
    </source>
</evidence>
<comment type="subcellular location">
    <subcellularLocation>
        <location evidence="1">Cell outer membrane</location>
        <topology evidence="1">Multi-pass membrane protein</topology>
    </subcellularLocation>
</comment>
<dbReference type="GO" id="GO:0009279">
    <property type="term" value="C:cell outer membrane"/>
    <property type="evidence" value="ECO:0007669"/>
    <property type="project" value="UniProtKB-SubCell"/>
</dbReference>
<evidence type="ECO:0000256" key="5">
    <source>
        <dbReference type="ARBA" id="ARBA00022729"/>
    </source>
</evidence>
<dbReference type="AlphaFoldDB" id="A0A1M6TY57"/>
<dbReference type="Gene3D" id="2.40.160.60">
    <property type="entry name" value="Outer membrane protein transport protein (OMPP1/FadL/TodX)"/>
    <property type="match status" value="1"/>
</dbReference>
<evidence type="ECO:0000256" key="3">
    <source>
        <dbReference type="ARBA" id="ARBA00022452"/>
    </source>
</evidence>
<protein>
    <submittedName>
        <fullName evidence="8">Long-chain fatty acid transport protein</fullName>
    </submittedName>
</protein>
<evidence type="ECO:0000313" key="8">
    <source>
        <dbReference type="EMBL" id="SHK61869.1"/>
    </source>
</evidence>
<accession>A0A1M6TY57</accession>
<name>A0A1M6TY57_9BACT</name>
<sequence length="404" mass="43404">MSAAAGGFQSGPQSARLLGLGGASTAYTRDIAVMYYNPGAIGLLDSLLHVSVGGMGTARMSSFVGTDSRRQTRQELQPQPSGYFYAASRVAPKVSVGLSINQPFGYKTVWPGDWEGRSVVQEARLATVYVQPTVAYQINDNFSVGAGFIYAYGDLRQSRALGQYDNRSTQALFEGSGNGYGANIGLYGRTADNLSFGISFRTPVTLKMDNGKATYSGVPAIDAGRFPTSAGFRTDIELPSTLSVGLADRMTKNLLVTFDFNLTSWSRYDSLNFELDNASRVTSGRRYEDAMAFRVGAEYTATPTLTLRAGLSYDETPVRDEYITADLPDANLIGGSLGLSLAIKPNLLLDMGYSYSRGGERRARVNIAREAISSIDGTYRTAVHTAAVGVSYSFGGRASRATQQ</sequence>
<dbReference type="STRING" id="1121959.SAMN02746009_01257"/>
<dbReference type="SUPFAM" id="SSF56935">
    <property type="entry name" value="Porins"/>
    <property type="match status" value="1"/>
</dbReference>
<keyword evidence="4" id="KW-0812">Transmembrane</keyword>
<keyword evidence="5" id="KW-0732">Signal</keyword>
<keyword evidence="9" id="KW-1185">Reference proteome</keyword>
<comment type="similarity">
    <text evidence="2">Belongs to the OmpP1/FadL family.</text>
</comment>